<accession>A0A1E3GXV3</accession>
<dbReference type="PANTHER" id="PTHR30158">
    <property type="entry name" value="ACRA/E-RELATED COMPONENT OF DRUG EFFLUX TRANSPORTER"/>
    <property type="match status" value="1"/>
</dbReference>
<keyword evidence="3" id="KW-0732">Signal</keyword>
<dbReference type="InterPro" id="IPR058626">
    <property type="entry name" value="MdtA-like_b-barrel"/>
</dbReference>
<feature type="domain" description="Multidrug resistance protein MdtA-like alpha-helical hairpin" evidence="4">
    <location>
        <begin position="108"/>
        <end position="177"/>
    </location>
</feature>
<evidence type="ECO:0000313" key="7">
    <source>
        <dbReference type="EMBL" id="ODN68181.1"/>
    </source>
</evidence>
<dbReference type="NCBIfam" id="TIGR01730">
    <property type="entry name" value="RND_mfp"/>
    <property type="match status" value="1"/>
</dbReference>
<dbReference type="InterPro" id="IPR058625">
    <property type="entry name" value="MdtA-like_BSH"/>
</dbReference>
<dbReference type="Proteomes" id="UP000094379">
    <property type="component" value="Unassembled WGS sequence"/>
</dbReference>
<dbReference type="InterPro" id="IPR058624">
    <property type="entry name" value="MdtA-like_HH"/>
</dbReference>
<evidence type="ECO:0000313" key="8">
    <source>
        <dbReference type="Proteomes" id="UP000094379"/>
    </source>
</evidence>
<protein>
    <submittedName>
        <fullName evidence="7">Multidrug resistance protein MexA</fullName>
    </submittedName>
</protein>
<feature type="domain" description="Multidrug resistance protein MdtA-like beta-barrel" evidence="6">
    <location>
        <begin position="214"/>
        <end position="287"/>
    </location>
</feature>
<dbReference type="GO" id="GO:0030313">
    <property type="term" value="C:cell envelope"/>
    <property type="evidence" value="ECO:0007669"/>
    <property type="project" value="UniProtKB-SubCell"/>
</dbReference>
<dbReference type="Pfam" id="PF25944">
    <property type="entry name" value="Beta-barrel_RND"/>
    <property type="match status" value="1"/>
</dbReference>
<dbReference type="Pfam" id="PF25876">
    <property type="entry name" value="HH_MFP_RND"/>
    <property type="match status" value="1"/>
</dbReference>
<dbReference type="PATRIC" id="fig|291169.3.peg.154"/>
<feature type="chain" id="PRO_5009128754" evidence="3">
    <location>
        <begin position="29"/>
        <end position="325"/>
    </location>
</feature>
<dbReference type="Gene3D" id="2.40.30.170">
    <property type="match status" value="1"/>
</dbReference>
<comment type="similarity">
    <text evidence="2">Belongs to the membrane fusion protein (MFP) (TC 8.A.1) family.</text>
</comment>
<sequence length="325" mass="35924">MPSFNLFIKQLTLSGLLVLGLVACQSESNTTQDTNSAPPPAKVNVVTLIKQPVTLTTELPARTIAFRQAEVRPQVNGIIEKRLFEEGADVEAGQQLYQIDAAPFQAALQMARAELARAEANLQSTKAREERFKGLIDNKAISQQDYDDALAAFLQSQAEVAVAKANIETAQINLRYTKVNAPISGRIGRSNVTEGALVTAQQADLLATIVQIDPIYVDIAQPSKRLLSLRKQLIENKIDNAAAPTVTLTLEDNSQYEHSGELQFSEVNVQESTGSIVIRALFPNPEAYCCRECLYVRIWKKRLLIMHCWCHNEVCHLIGKVMLLP</sequence>
<feature type="domain" description="Multidrug resistance protein MdtA-like barrel-sandwich hybrid" evidence="5">
    <location>
        <begin position="67"/>
        <end position="209"/>
    </location>
</feature>
<dbReference type="EMBL" id="MCRI01000001">
    <property type="protein sequence ID" value="ODN68181.1"/>
    <property type="molecule type" value="Genomic_DNA"/>
</dbReference>
<comment type="subcellular location">
    <subcellularLocation>
        <location evidence="1">Cell inner membrane</location>
        <topology evidence="1">Lipid-anchor</topology>
    </subcellularLocation>
</comment>
<dbReference type="Gene3D" id="1.10.287.470">
    <property type="entry name" value="Helix hairpin bin"/>
    <property type="match status" value="1"/>
</dbReference>
<dbReference type="Pfam" id="PF25917">
    <property type="entry name" value="BSH_RND"/>
    <property type="match status" value="1"/>
</dbReference>
<feature type="signal peptide" evidence="3">
    <location>
        <begin position="1"/>
        <end position="28"/>
    </location>
</feature>
<evidence type="ECO:0000259" key="5">
    <source>
        <dbReference type="Pfam" id="PF25917"/>
    </source>
</evidence>
<dbReference type="PANTHER" id="PTHR30158:SF3">
    <property type="entry name" value="MULTIDRUG EFFLUX PUMP SUBUNIT ACRA-RELATED"/>
    <property type="match status" value="1"/>
</dbReference>
<dbReference type="GO" id="GO:0022857">
    <property type="term" value="F:transmembrane transporter activity"/>
    <property type="evidence" value="ECO:0007669"/>
    <property type="project" value="InterPro"/>
</dbReference>
<keyword evidence="8" id="KW-1185">Reference proteome</keyword>
<proteinExistence type="inferred from homology"/>
<evidence type="ECO:0000256" key="2">
    <source>
        <dbReference type="ARBA" id="ARBA00009477"/>
    </source>
</evidence>
<organism evidence="7 8">
    <name type="scientific">Methylophaga muralis</name>
    <dbReference type="NCBI Taxonomy" id="291169"/>
    <lineage>
        <taxon>Bacteria</taxon>
        <taxon>Pseudomonadati</taxon>
        <taxon>Pseudomonadota</taxon>
        <taxon>Gammaproteobacteria</taxon>
        <taxon>Thiotrichales</taxon>
        <taxon>Piscirickettsiaceae</taxon>
        <taxon>Methylophaga</taxon>
    </lineage>
</organism>
<name>A0A1E3GXV3_9GAMM</name>
<dbReference type="GO" id="GO:0005886">
    <property type="term" value="C:plasma membrane"/>
    <property type="evidence" value="ECO:0007669"/>
    <property type="project" value="TreeGrafter"/>
</dbReference>
<dbReference type="SUPFAM" id="SSF111369">
    <property type="entry name" value="HlyD-like secretion proteins"/>
    <property type="match status" value="1"/>
</dbReference>
<gene>
    <name evidence="7" type="primary">mexA</name>
    <name evidence="7" type="ORF">A9E74_00153</name>
</gene>
<dbReference type="GO" id="GO:0046677">
    <property type="term" value="P:response to antibiotic"/>
    <property type="evidence" value="ECO:0007669"/>
    <property type="project" value="TreeGrafter"/>
</dbReference>
<evidence type="ECO:0000256" key="1">
    <source>
        <dbReference type="ARBA" id="ARBA00004519"/>
    </source>
</evidence>
<dbReference type="Gene3D" id="2.40.50.100">
    <property type="match status" value="1"/>
</dbReference>
<dbReference type="InterPro" id="IPR006143">
    <property type="entry name" value="RND_pump_MFP"/>
</dbReference>
<dbReference type="STRING" id="291169.A9E74_00153"/>
<comment type="caution">
    <text evidence="7">The sequence shown here is derived from an EMBL/GenBank/DDBJ whole genome shotgun (WGS) entry which is preliminary data.</text>
</comment>
<reference evidence="7 8" key="1">
    <citation type="submission" date="2016-07" db="EMBL/GenBank/DDBJ databases">
        <title>Draft Genome Sequence of Methylophaga muralis Bur 1.</title>
        <authorList>
            <person name="Vasilenko O.V."/>
            <person name="Doronina N.V."/>
            <person name="Shmareva M.N."/>
            <person name="Tarlachkov S.V."/>
            <person name="Mustakhimov I."/>
            <person name="Trotsenko Y.A."/>
        </authorList>
    </citation>
    <scope>NUCLEOTIDE SEQUENCE [LARGE SCALE GENOMIC DNA]</scope>
    <source>
        <strain evidence="7 8">Bur 1</strain>
    </source>
</reference>
<dbReference type="AlphaFoldDB" id="A0A1E3GXV3"/>
<evidence type="ECO:0000259" key="4">
    <source>
        <dbReference type="Pfam" id="PF25876"/>
    </source>
</evidence>
<evidence type="ECO:0000259" key="6">
    <source>
        <dbReference type="Pfam" id="PF25944"/>
    </source>
</evidence>
<dbReference type="RefSeq" id="WP_245651987.1">
    <property type="nucleotide sequence ID" value="NZ_MCRI01000001.1"/>
</dbReference>
<evidence type="ECO:0000256" key="3">
    <source>
        <dbReference type="SAM" id="SignalP"/>
    </source>
</evidence>